<dbReference type="UniPathway" id="UPA00124"/>
<dbReference type="STRING" id="1802579.A2310_04910"/>
<comment type="caution">
    <text evidence="4">The sequence shown here is derived from an EMBL/GenBank/DDBJ whole genome shotgun (WGS) entry which is preliminary data.</text>
</comment>
<dbReference type="Gene3D" id="3.40.50.720">
    <property type="entry name" value="NAD(P)-binding Rossmann-like Domain"/>
    <property type="match status" value="1"/>
</dbReference>
<comment type="similarity">
    <text evidence="1 2">Belongs to the dTDP-4-dehydrorhamnose reductase family.</text>
</comment>
<proteinExistence type="inferred from homology"/>
<dbReference type="Pfam" id="PF04321">
    <property type="entry name" value="RmlD_sub_bind"/>
    <property type="match status" value="1"/>
</dbReference>
<comment type="function">
    <text evidence="2">Catalyzes the reduction of dTDP-6-deoxy-L-lyxo-4-hexulose to yield dTDP-L-rhamnose.</text>
</comment>
<dbReference type="Gene3D" id="3.90.25.10">
    <property type="entry name" value="UDP-galactose 4-epimerase, domain 1"/>
    <property type="match status" value="1"/>
</dbReference>
<evidence type="ECO:0000256" key="1">
    <source>
        <dbReference type="ARBA" id="ARBA00010944"/>
    </source>
</evidence>
<dbReference type="NCBIfam" id="TIGR01214">
    <property type="entry name" value="rmlD"/>
    <property type="match status" value="1"/>
</dbReference>
<feature type="domain" description="RmlD-like substrate binding" evidence="3">
    <location>
        <begin position="1"/>
        <end position="282"/>
    </location>
</feature>
<dbReference type="InterPro" id="IPR005913">
    <property type="entry name" value="dTDP_dehydrorham_reduct"/>
</dbReference>
<name>A0A1F4SP22_UNCSA</name>
<evidence type="ECO:0000256" key="2">
    <source>
        <dbReference type="RuleBase" id="RU364082"/>
    </source>
</evidence>
<sequence length="290" mass="32729">MKIAVIGADGQLGTDLCKVIPESERIPLTLKDIDITDFDSALNVLTRLTPDVVINTAAYHRVDDCEDNDLLAYKVNAHGARNLALACKLLNAALVHISTDYVFDGEKKSPYVEEDTPNPKTAYGISKLAGEEFIKYLWQKYFIIRTSGLYGVAGCLGKGGGNFVENMIKRQKEGQTIKVVDDEVLTPTYTFHLASQIEKLIKTDKYGLYHITNQGECSWWEYTVKIFEMLNIRVEVARTKASEYKTKANRPKYSVLENKRSKEIGLDIMPPWEVGLAEYLQEKGYKRVNS</sequence>
<keyword evidence="2" id="KW-0521">NADP</keyword>
<dbReference type="SUPFAM" id="SSF51735">
    <property type="entry name" value="NAD(P)-binding Rossmann-fold domains"/>
    <property type="match status" value="1"/>
</dbReference>
<keyword evidence="2" id="KW-0560">Oxidoreductase</keyword>
<dbReference type="InterPro" id="IPR036291">
    <property type="entry name" value="NAD(P)-bd_dom_sf"/>
</dbReference>
<dbReference type="AlphaFoldDB" id="A0A1F4SP22"/>
<evidence type="ECO:0000259" key="3">
    <source>
        <dbReference type="Pfam" id="PF04321"/>
    </source>
</evidence>
<dbReference type="PANTHER" id="PTHR10491:SF4">
    <property type="entry name" value="METHIONINE ADENOSYLTRANSFERASE 2 SUBUNIT BETA"/>
    <property type="match status" value="1"/>
</dbReference>
<dbReference type="GO" id="GO:0008831">
    <property type="term" value="F:dTDP-4-dehydrorhamnose reductase activity"/>
    <property type="evidence" value="ECO:0007669"/>
    <property type="project" value="UniProtKB-EC"/>
</dbReference>
<comment type="pathway">
    <text evidence="2">Carbohydrate biosynthesis; dTDP-L-rhamnose biosynthesis.</text>
</comment>
<gene>
    <name evidence="4" type="ORF">A2310_04910</name>
</gene>
<reference evidence="4 5" key="1">
    <citation type="journal article" date="2016" name="Nat. Commun.">
        <title>Thousands of microbial genomes shed light on interconnected biogeochemical processes in an aquifer system.</title>
        <authorList>
            <person name="Anantharaman K."/>
            <person name="Brown C.T."/>
            <person name="Hug L.A."/>
            <person name="Sharon I."/>
            <person name="Castelle C.J."/>
            <person name="Probst A.J."/>
            <person name="Thomas B.C."/>
            <person name="Singh A."/>
            <person name="Wilkins M.J."/>
            <person name="Karaoz U."/>
            <person name="Brodie E.L."/>
            <person name="Williams K.H."/>
            <person name="Hubbard S.S."/>
            <person name="Banfield J.F."/>
        </authorList>
    </citation>
    <scope>NUCLEOTIDE SEQUENCE [LARGE SCALE GENOMIC DNA]</scope>
</reference>
<protein>
    <recommendedName>
        <fullName evidence="2">dTDP-4-dehydrorhamnose reductase</fullName>
        <ecNumber evidence="2">1.1.1.133</ecNumber>
    </recommendedName>
</protein>
<evidence type="ECO:0000313" key="5">
    <source>
        <dbReference type="Proteomes" id="UP000178417"/>
    </source>
</evidence>
<dbReference type="CDD" id="cd05254">
    <property type="entry name" value="dTDP_HR_like_SDR_e"/>
    <property type="match status" value="1"/>
</dbReference>
<dbReference type="PANTHER" id="PTHR10491">
    <property type="entry name" value="DTDP-4-DEHYDRORHAMNOSE REDUCTASE"/>
    <property type="match status" value="1"/>
</dbReference>
<dbReference type="GO" id="GO:0005829">
    <property type="term" value="C:cytosol"/>
    <property type="evidence" value="ECO:0007669"/>
    <property type="project" value="TreeGrafter"/>
</dbReference>
<dbReference type="GO" id="GO:0019305">
    <property type="term" value="P:dTDP-rhamnose biosynthetic process"/>
    <property type="evidence" value="ECO:0007669"/>
    <property type="project" value="UniProtKB-UniPathway"/>
</dbReference>
<dbReference type="Proteomes" id="UP000178417">
    <property type="component" value="Unassembled WGS sequence"/>
</dbReference>
<dbReference type="EC" id="1.1.1.133" evidence="2"/>
<dbReference type="InterPro" id="IPR029903">
    <property type="entry name" value="RmlD-like-bd"/>
</dbReference>
<organism evidence="4 5">
    <name type="scientific">candidate division WOR-1 bacterium RIFOXYB2_FULL_37_13</name>
    <dbReference type="NCBI Taxonomy" id="1802579"/>
    <lineage>
        <taxon>Bacteria</taxon>
        <taxon>Bacillati</taxon>
        <taxon>Saganbacteria</taxon>
    </lineage>
</organism>
<dbReference type="EMBL" id="MEUB01000031">
    <property type="protein sequence ID" value="OGC22160.1"/>
    <property type="molecule type" value="Genomic_DNA"/>
</dbReference>
<evidence type="ECO:0000313" key="4">
    <source>
        <dbReference type="EMBL" id="OGC22160.1"/>
    </source>
</evidence>
<accession>A0A1F4SP22</accession>